<name>A0AAV7LHW4_PLEWA</name>
<dbReference type="EMBL" id="JANPWB010000015">
    <property type="protein sequence ID" value="KAJ1090607.1"/>
    <property type="molecule type" value="Genomic_DNA"/>
</dbReference>
<reference evidence="3" key="1">
    <citation type="journal article" date="2022" name="bioRxiv">
        <title>Sequencing and chromosome-scale assembly of the giantPleurodeles waltlgenome.</title>
        <authorList>
            <person name="Brown T."/>
            <person name="Elewa A."/>
            <person name="Iarovenko S."/>
            <person name="Subramanian E."/>
            <person name="Araus A.J."/>
            <person name="Petzold A."/>
            <person name="Susuki M."/>
            <person name="Suzuki K.-i.T."/>
            <person name="Hayashi T."/>
            <person name="Toyoda A."/>
            <person name="Oliveira C."/>
            <person name="Osipova E."/>
            <person name="Leigh N.D."/>
            <person name="Simon A."/>
            <person name="Yun M.H."/>
        </authorList>
    </citation>
    <scope>NUCLEOTIDE SEQUENCE</scope>
    <source>
        <strain evidence="3">20211129_DDA</strain>
        <tissue evidence="3">Liver</tissue>
    </source>
</reference>
<feature type="compositionally biased region" description="Low complexity" evidence="2">
    <location>
        <begin position="85"/>
        <end position="102"/>
    </location>
</feature>
<organism evidence="3 4">
    <name type="scientific">Pleurodeles waltl</name>
    <name type="common">Iberian ribbed newt</name>
    <dbReference type="NCBI Taxonomy" id="8319"/>
    <lineage>
        <taxon>Eukaryota</taxon>
        <taxon>Metazoa</taxon>
        <taxon>Chordata</taxon>
        <taxon>Craniata</taxon>
        <taxon>Vertebrata</taxon>
        <taxon>Euteleostomi</taxon>
        <taxon>Amphibia</taxon>
        <taxon>Batrachia</taxon>
        <taxon>Caudata</taxon>
        <taxon>Salamandroidea</taxon>
        <taxon>Salamandridae</taxon>
        <taxon>Pleurodelinae</taxon>
        <taxon>Pleurodeles</taxon>
    </lineage>
</organism>
<evidence type="ECO:0000256" key="2">
    <source>
        <dbReference type="SAM" id="MobiDB-lite"/>
    </source>
</evidence>
<sequence length="218" mass="24071">MWLTTVVCNIKKGLRIPCSLQSVIPPKALEKDNIKEAGQDDVLLGGKRGVLASSISPATTTNAILDNSGPIPDLPSPIVEACRDPLPSTPSSSPSSCSPTFKPSHTCSMEEWMGQILEELREIKLSQEVAHKETKDQLSQLNTYLTHFSTRLTQVEQRVSDLEDLGNQSESTIPRIQSELEELQIKLDELENRLRRLNLRFVGVPEDLEAASSVTKLV</sequence>
<feature type="coiled-coil region" evidence="1">
    <location>
        <begin position="173"/>
        <end position="200"/>
    </location>
</feature>
<keyword evidence="1" id="KW-0175">Coiled coil</keyword>
<feature type="region of interest" description="Disordered" evidence="2">
    <location>
        <begin position="83"/>
        <end position="102"/>
    </location>
</feature>
<evidence type="ECO:0000313" key="4">
    <source>
        <dbReference type="Proteomes" id="UP001066276"/>
    </source>
</evidence>
<accession>A0AAV7LHW4</accession>
<evidence type="ECO:0000256" key="1">
    <source>
        <dbReference type="SAM" id="Coils"/>
    </source>
</evidence>
<protein>
    <submittedName>
        <fullName evidence="3">Uncharacterized protein</fullName>
    </submittedName>
</protein>
<evidence type="ECO:0000313" key="3">
    <source>
        <dbReference type="EMBL" id="KAJ1090607.1"/>
    </source>
</evidence>
<keyword evidence="4" id="KW-1185">Reference proteome</keyword>
<dbReference type="Gene3D" id="1.20.5.340">
    <property type="match status" value="1"/>
</dbReference>
<dbReference type="PANTHER" id="PTHR11505">
    <property type="entry name" value="L1 TRANSPOSABLE ELEMENT-RELATED"/>
    <property type="match status" value="1"/>
</dbReference>
<dbReference type="Proteomes" id="UP001066276">
    <property type="component" value="Chromosome 11"/>
</dbReference>
<dbReference type="AlphaFoldDB" id="A0AAV7LHW4"/>
<proteinExistence type="predicted"/>
<dbReference type="InterPro" id="IPR004244">
    <property type="entry name" value="Transposase_22"/>
</dbReference>
<gene>
    <name evidence="3" type="ORF">NDU88_003737</name>
</gene>
<comment type="caution">
    <text evidence="3">The sequence shown here is derived from an EMBL/GenBank/DDBJ whole genome shotgun (WGS) entry which is preliminary data.</text>
</comment>